<dbReference type="FunFam" id="3.40.47.10:FF:000010">
    <property type="entry name" value="Acetyl-CoA acetyltransferase (Thiolase)"/>
    <property type="match status" value="1"/>
</dbReference>
<organism evidence="10 11">
    <name type="scientific">Enterococcus columbae DSM 7374 = ATCC 51263</name>
    <dbReference type="NCBI Taxonomy" id="1121865"/>
    <lineage>
        <taxon>Bacteria</taxon>
        <taxon>Bacillati</taxon>
        <taxon>Bacillota</taxon>
        <taxon>Bacilli</taxon>
        <taxon>Lactobacillales</taxon>
        <taxon>Enterococcaceae</taxon>
        <taxon>Enterococcus</taxon>
    </lineage>
</organism>
<dbReference type="InterPro" id="IPR020610">
    <property type="entry name" value="Thiolase_AS"/>
</dbReference>
<dbReference type="InterPro" id="IPR004553">
    <property type="entry name" value="HMG_CoA_Rdtase_bac-typ"/>
</dbReference>
<reference evidence="10 11" key="1">
    <citation type="submission" date="2013-03" db="EMBL/GenBank/DDBJ databases">
        <title>The Genome Sequence of Enterococcus columbae ATCC_51263 (PacBio/Illumina hybrid assembly).</title>
        <authorList>
            <consortium name="The Broad Institute Genomics Platform"/>
            <consortium name="The Broad Institute Genome Sequencing Center for Infectious Disease"/>
            <person name="Earl A."/>
            <person name="Russ C."/>
            <person name="Gilmore M."/>
            <person name="Surin D."/>
            <person name="Walker B."/>
            <person name="Young S."/>
            <person name="Zeng Q."/>
            <person name="Gargeya S."/>
            <person name="Fitzgerald M."/>
            <person name="Haas B."/>
            <person name="Abouelleil A."/>
            <person name="Allen A.W."/>
            <person name="Alvarado L."/>
            <person name="Arachchi H.M."/>
            <person name="Berlin A.M."/>
            <person name="Chapman S.B."/>
            <person name="Gainer-Dewar J."/>
            <person name="Goldberg J."/>
            <person name="Griggs A."/>
            <person name="Gujja S."/>
            <person name="Hansen M."/>
            <person name="Howarth C."/>
            <person name="Imamovic A."/>
            <person name="Ireland A."/>
            <person name="Larimer J."/>
            <person name="McCowan C."/>
            <person name="Murphy C."/>
            <person name="Pearson M."/>
            <person name="Poon T.W."/>
            <person name="Priest M."/>
            <person name="Roberts A."/>
            <person name="Saif S."/>
            <person name="Shea T."/>
            <person name="Sisk P."/>
            <person name="Sykes S."/>
            <person name="Wortman J."/>
            <person name="Nusbaum C."/>
            <person name="Birren B."/>
        </authorList>
    </citation>
    <scope>NUCLEOTIDE SEQUENCE [LARGE SCALE GENOMIC DNA]</scope>
    <source>
        <strain evidence="10 11">ATCC 51263</strain>
    </source>
</reference>
<dbReference type="InterPro" id="IPR016039">
    <property type="entry name" value="Thiolase-like"/>
</dbReference>
<dbReference type="NCBIfam" id="TIGR00532">
    <property type="entry name" value="HMG_CoA_R_NAD"/>
    <property type="match status" value="1"/>
</dbReference>
<dbReference type="GO" id="GO:0003985">
    <property type="term" value="F:acetyl-CoA C-acetyltransferase activity"/>
    <property type="evidence" value="ECO:0007669"/>
    <property type="project" value="UniProtKB-EC"/>
</dbReference>
<dbReference type="PROSITE" id="PS00099">
    <property type="entry name" value="THIOLASE_3"/>
    <property type="match status" value="1"/>
</dbReference>
<evidence type="ECO:0000256" key="5">
    <source>
        <dbReference type="ARBA" id="ARBA00023002"/>
    </source>
</evidence>
<evidence type="ECO:0000259" key="9">
    <source>
        <dbReference type="Pfam" id="PF02803"/>
    </source>
</evidence>
<dbReference type="OrthoDB" id="9764892at2"/>
<evidence type="ECO:0000256" key="3">
    <source>
        <dbReference type="ARBA" id="ARBA00012705"/>
    </source>
</evidence>
<dbReference type="SUPFAM" id="SSF53901">
    <property type="entry name" value="Thiolase-like"/>
    <property type="match status" value="2"/>
</dbReference>
<dbReference type="PROSITE" id="PS00737">
    <property type="entry name" value="THIOLASE_2"/>
    <property type="match status" value="1"/>
</dbReference>
<evidence type="ECO:0000313" key="10">
    <source>
        <dbReference type="EMBL" id="EOW87556.1"/>
    </source>
</evidence>
<dbReference type="eggNOG" id="COG0183">
    <property type="taxonomic scope" value="Bacteria"/>
</dbReference>
<accession>S0KQV4</accession>
<keyword evidence="4" id="KW-0808">Transferase</keyword>
<proteinExistence type="inferred from homology"/>
<comment type="similarity">
    <text evidence="2">Belongs to the thiolase-like superfamily. Thiolase family.</text>
</comment>
<dbReference type="InterPro" id="IPR020617">
    <property type="entry name" value="Thiolase_C"/>
</dbReference>
<dbReference type="PROSITE" id="PS00098">
    <property type="entry name" value="THIOLASE_1"/>
    <property type="match status" value="1"/>
</dbReference>
<keyword evidence="5" id="KW-0560">Oxidoreductase</keyword>
<dbReference type="RefSeq" id="WP_016183146.1">
    <property type="nucleotide sequence ID" value="NZ_JXKI01000016.1"/>
</dbReference>
<dbReference type="Pfam" id="PF00108">
    <property type="entry name" value="Thiolase_N"/>
    <property type="match status" value="1"/>
</dbReference>
<dbReference type="CDD" id="cd00644">
    <property type="entry name" value="HMG-CoA_reductase_classII"/>
    <property type="match status" value="1"/>
</dbReference>
<dbReference type="PROSITE" id="PS50065">
    <property type="entry name" value="HMG_COA_REDUCTASE_4"/>
    <property type="match status" value="1"/>
</dbReference>
<dbReference type="InterPro" id="IPR002155">
    <property type="entry name" value="Thiolase"/>
</dbReference>
<evidence type="ECO:0000256" key="4">
    <source>
        <dbReference type="ARBA" id="ARBA00022679"/>
    </source>
</evidence>
<dbReference type="InterPro" id="IPR020616">
    <property type="entry name" value="Thiolase_N"/>
</dbReference>
<feature type="domain" description="Thiolase C-terminal" evidence="9">
    <location>
        <begin position="265"/>
        <end position="384"/>
    </location>
</feature>
<dbReference type="Gene3D" id="3.90.770.10">
    <property type="entry name" value="3-hydroxy-3-methylglutaryl-coenzyme A Reductase, Chain A, domain 2"/>
    <property type="match status" value="2"/>
</dbReference>
<sequence length="812" mass="87624">MEEVVIIDALRTPIGKFRGMYKEINAVDLATKLTQELFNRHPQIKDRVDQTIFGQVLQAGSGQNTARQISLNAGLDQAVPAMTINEVCGSGLKAIILAMEQIQLGKAQVVLAGGTENMTNAPHVSQYDKASDSYTTPKPVMLVDGLTDALSGKHMGLTAENVAELYQITRQAQDEYAFNSQKKAQVAQESGWFKEEIVPITVGQTIYDQDESIRFDTSLDKLAQLKTVFKEDGTVTAGNASPINDGASAVILAAKSYAVAHNIPYLATIKATSEIGIDPAIMGISPIKAIQSLMEKADISLSEVDLFEINEAFAASSIVVAKELAIPEEKVNIAGGAIALGHPIGASGARILTTLIHQLRRINARFGVASLCIGGGLGLAMLIEVESIDTFEKKKFQQLSSNQRRDYLKQQGYIDATTQASWSEIALPVDVFEHLIENQVTDFALPLGIVPEFVVNDQTYYVPFVTEEPSVVAACSYAAKMARSTGGFRATMEKRWARGQIVVADLTLDAAEELTQWLIAHEQELIQVANDAYPSIVKRGGGIRAIETRLLDEGHLMSIDVLMDTKDAMGANMLNTVLEALAAHLKAVLDIEVLFAILTNYNTEAVVKAQVEIPFHQLDKLGEGKKVAQKIAMAASVAKLDPYRAVTHNKGIMNGIDALVSATGNDTRACAAAIHAYAARNGSYQGLTDWQVRDNVLYGSIELPLLLATVGGATKILPRAKEALELLDLNDAVELSQLAAAVGLAQNLAALRAIVSEGIQKGHMKMQARSLAMSVGAKGEEIKYVSQKLLESPMNQAQASAILTDYRKKNKL</sequence>
<keyword evidence="6" id="KW-0012">Acyltransferase</keyword>
<name>S0KQV4_9ENTE</name>
<dbReference type="InterPro" id="IPR020615">
    <property type="entry name" value="Thiolase_acyl_enz_int_AS"/>
</dbReference>
<gene>
    <name evidence="10" type="ORF">I568_00221</name>
</gene>
<dbReference type="InterPro" id="IPR009029">
    <property type="entry name" value="HMG_CoA_Rdtase_sub-bd_dom_sf"/>
</dbReference>
<dbReference type="InterPro" id="IPR009023">
    <property type="entry name" value="HMG_CoA_Rdtase_NAD(P)-bd_sf"/>
</dbReference>
<evidence type="ECO:0000256" key="6">
    <source>
        <dbReference type="ARBA" id="ARBA00023315"/>
    </source>
</evidence>
<protein>
    <recommendedName>
        <fullName evidence="3">acetyl-CoA C-acetyltransferase</fullName>
        <ecNumber evidence="3">2.3.1.9</ecNumber>
    </recommendedName>
    <alternativeName>
        <fullName evidence="7">Acetoacetyl-CoA thiolase</fullName>
    </alternativeName>
</protein>
<dbReference type="GO" id="GO:0004420">
    <property type="term" value="F:hydroxymethylglutaryl-CoA reductase (NADPH) activity"/>
    <property type="evidence" value="ECO:0007669"/>
    <property type="project" value="InterPro"/>
</dbReference>
<dbReference type="Pfam" id="PF02803">
    <property type="entry name" value="Thiolase_C"/>
    <property type="match status" value="1"/>
</dbReference>
<dbReference type="SUPFAM" id="SSF55035">
    <property type="entry name" value="NAD-binding domain of HMG-CoA reductase"/>
    <property type="match status" value="1"/>
</dbReference>
<dbReference type="STRING" id="1121865.OMW_00986"/>
<dbReference type="eggNOG" id="COG1257">
    <property type="taxonomic scope" value="Bacteria"/>
</dbReference>
<dbReference type="InterPro" id="IPR002202">
    <property type="entry name" value="HMG_CoA_Rdtase"/>
</dbReference>
<feature type="domain" description="Thiolase N-terminal" evidence="8">
    <location>
        <begin position="4"/>
        <end position="255"/>
    </location>
</feature>
<dbReference type="Gene3D" id="3.40.47.10">
    <property type="match status" value="2"/>
</dbReference>
<dbReference type="InterPro" id="IPR020613">
    <property type="entry name" value="Thiolase_CS"/>
</dbReference>
<dbReference type="Pfam" id="PF00368">
    <property type="entry name" value="HMG-CoA_red"/>
    <property type="match status" value="1"/>
</dbReference>
<dbReference type="AlphaFoldDB" id="S0KQV4"/>
<dbReference type="EMBL" id="ASWJ01000002">
    <property type="protein sequence ID" value="EOW87556.1"/>
    <property type="molecule type" value="Genomic_DNA"/>
</dbReference>
<evidence type="ECO:0000256" key="1">
    <source>
        <dbReference type="ARBA" id="ARBA00007661"/>
    </source>
</evidence>
<comment type="caution">
    <text evidence="10">The sequence shown here is derived from an EMBL/GenBank/DDBJ whole genome shotgun (WGS) entry which is preliminary data.</text>
</comment>
<dbReference type="InterPro" id="IPR023074">
    <property type="entry name" value="HMG_CoA_Rdtase_cat_sf"/>
</dbReference>
<dbReference type="SUPFAM" id="SSF56542">
    <property type="entry name" value="Substrate-binding domain of HMG-CoA reductase"/>
    <property type="match status" value="1"/>
</dbReference>
<dbReference type="CDD" id="cd00751">
    <property type="entry name" value="thiolase"/>
    <property type="match status" value="1"/>
</dbReference>
<dbReference type="GO" id="GO:0015936">
    <property type="term" value="P:coenzyme A metabolic process"/>
    <property type="evidence" value="ECO:0007669"/>
    <property type="project" value="InterPro"/>
</dbReference>
<dbReference type="NCBIfam" id="TIGR01930">
    <property type="entry name" value="AcCoA-C-Actrans"/>
    <property type="match status" value="1"/>
</dbReference>
<dbReference type="PANTHER" id="PTHR18919:SF107">
    <property type="entry name" value="ACETYL-COA ACETYLTRANSFERASE, CYTOSOLIC"/>
    <property type="match status" value="1"/>
</dbReference>
<keyword evidence="11" id="KW-1185">Reference proteome</keyword>
<comment type="similarity">
    <text evidence="1">Belongs to the HMG-CoA reductase family.</text>
</comment>
<evidence type="ECO:0000256" key="7">
    <source>
        <dbReference type="ARBA" id="ARBA00030755"/>
    </source>
</evidence>
<evidence type="ECO:0000259" key="8">
    <source>
        <dbReference type="Pfam" id="PF00108"/>
    </source>
</evidence>
<dbReference type="PATRIC" id="fig|1121865.3.peg.975"/>
<dbReference type="Proteomes" id="UP000014113">
    <property type="component" value="Unassembled WGS sequence"/>
</dbReference>
<evidence type="ECO:0000256" key="2">
    <source>
        <dbReference type="ARBA" id="ARBA00010982"/>
    </source>
</evidence>
<evidence type="ECO:0000313" key="11">
    <source>
        <dbReference type="Proteomes" id="UP000014113"/>
    </source>
</evidence>
<dbReference type="Gene3D" id="1.10.8.660">
    <property type="match status" value="1"/>
</dbReference>
<dbReference type="EC" id="2.3.1.9" evidence="3"/>
<dbReference type="PANTHER" id="PTHR18919">
    <property type="entry name" value="ACETYL-COA C-ACYLTRANSFERASE"/>
    <property type="match status" value="1"/>
</dbReference>